<dbReference type="InterPro" id="IPR027417">
    <property type="entry name" value="P-loop_NTPase"/>
</dbReference>
<feature type="domain" description="DZIP3-like HEPN" evidence="3">
    <location>
        <begin position="42"/>
        <end position="187"/>
    </location>
</feature>
<dbReference type="SUPFAM" id="SSF52540">
    <property type="entry name" value="P-loop containing nucleoside triphosphate hydrolases"/>
    <property type="match status" value="1"/>
</dbReference>
<evidence type="ECO:0000259" key="2">
    <source>
        <dbReference type="Pfam" id="PF16095"/>
    </source>
</evidence>
<feature type="domain" description="COR" evidence="2">
    <location>
        <begin position="632"/>
        <end position="790"/>
    </location>
</feature>
<dbReference type="Gene3D" id="1.10.10.10">
    <property type="entry name" value="Winged helix-like DNA-binding domain superfamily/Winged helix DNA-binding domain"/>
    <property type="match status" value="1"/>
</dbReference>
<dbReference type="PANTHER" id="PTHR47508">
    <property type="entry name" value="SAM DOMAIN-CONTAINING PROTEIN-RELATED"/>
    <property type="match status" value="1"/>
</dbReference>
<reference evidence="4 5" key="1">
    <citation type="submission" date="2022-05" db="EMBL/GenBank/DDBJ databases">
        <authorList>
            <consortium name="Genoscope - CEA"/>
            <person name="William W."/>
        </authorList>
    </citation>
    <scope>NUCLEOTIDE SEQUENCE [LARGE SCALE GENOMIC DNA]</scope>
</reference>
<organism evidence="4 5">
    <name type="scientific">Pocillopora meandrina</name>
    <dbReference type="NCBI Taxonomy" id="46732"/>
    <lineage>
        <taxon>Eukaryota</taxon>
        <taxon>Metazoa</taxon>
        <taxon>Cnidaria</taxon>
        <taxon>Anthozoa</taxon>
        <taxon>Hexacorallia</taxon>
        <taxon>Scleractinia</taxon>
        <taxon>Astrocoeniina</taxon>
        <taxon>Pocilloporidae</taxon>
        <taxon>Pocillopora</taxon>
    </lineage>
</organism>
<evidence type="ECO:0000313" key="4">
    <source>
        <dbReference type="EMBL" id="CAH3149520.1"/>
    </source>
</evidence>
<dbReference type="InterPro" id="IPR011029">
    <property type="entry name" value="DEATH-like_dom_sf"/>
</dbReference>
<dbReference type="InterPro" id="IPR036388">
    <property type="entry name" value="WH-like_DNA-bd_sf"/>
</dbReference>
<dbReference type="PANTHER" id="PTHR47508:SF1">
    <property type="entry name" value="NON-SPECIFIC SERINE_THREONINE PROTEIN KINASE"/>
    <property type="match status" value="1"/>
</dbReference>
<evidence type="ECO:0000256" key="1">
    <source>
        <dbReference type="ARBA" id="ARBA00022737"/>
    </source>
</evidence>
<dbReference type="SUPFAM" id="SSF47986">
    <property type="entry name" value="DEATH domain"/>
    <property type="match status" value="1"/>
</dbReference>
<protein>
    <submittedName>
        <fullName evidence="4">Uncharacterized protein</fullName>
    </submittedName>
</protein>
<sequence length="1199" mass="136744">MASATSAFASKEKANYYRLYRLLVEVGSEVLRETFEKVRPSGDLDKLLASPRISAKLRSLWQKEVLSSSQWDKLYPSVRSTVSSKEFDTALLGILLISICNLQPPETGWNEFPPNTDTTIQADIIRLRFYYIMVHELSKGAASDDTTFNFFWKNIQDILVRLGGEFYRKPIDDLKRERLDADCEEHYNMLFKPKGWRKDPSPVESLVLSAVVSGFSFLTGRVPSGKVVPSIVIHLLAAIMAYKSDKWKRSQDITAKKNAEYFIVPEEILARGPLTVHAYNKALMEGKTKVRRLPIMLIGQDRAGKTSLKKSLKGERFNANEKSTSGIEVDPSHCEVTTEVWKLQNVDQNCCYTPASSFDHQAARLVVNELLDTNEICYGTNGPPTDTTRNSQAKYYSSVTCDSLQSTHEISHSNDSAQAQEQALTEPGISEELVDLIRSQLFEDVKSDYEEEIYSTLWDFGGQLVYYVTHPLFLTKRAIYILAYDLSWNPSDPAGPSERRGLFGKVEDRFCLETNFDYLDSWMSSVASLVDNFNGHYSNIKLSDNLPGMLPPVFLVCTHADQVYADQDPASLAASIFGSLQGKLYSSHLFKSVFAVDNTKAGSKHECPEVKRLRREILSVAEVLPHAKEDIPLRWLKFEKELRLRINEGIKWIAFEDARQIAFEQCHISDELEFTTLLNFLHDQRIVIHFCDTLSLNKMVVLDMQWLIDVFKKVITVEPYGVEGSHYRDLWLKLEKTGSLDEELLAHVWGALYQQREVFQSLIQIMEKFSLMCEWPSSNDRKQYLVPSMLMSYPSEDVVGLVATSRLPSLYISFHSRQVPTSLFPRMVLQFYQWCSEEWPNSCQPQLYRNFARFLVLPKEGCSIILVCHSSFIEVVPHWASEVCSTSNGSKGNADLPAIVSDQPPDVHVARAVGRQLGLMQECMRKEFPWLKNMEWQLKVLCSVCCRGNSVDFCRDHGVKNCRQKHCLHFWSEADFPRDQQFVVCERSACAADPRLDIKKFAPWYTFLDEQKVQVHHDDYFSRKLCSVEEKKAKELVLSSGAVESLQSRTDALRVVVPILDKLQLSQEALTNPVPETTRVVRCLARIAKRENRTDVVKHLRQITSAGTAGPLLPEELGLQEIPQSQIVELTMNLSGGEEWKLLAEKLGLRAAEIRYLDKRTMNPCLEALLHSRRQRFIDVGMLYDTLIECEQPIIADFL</sequence>
<dbReference type="EMBL" id="CALNXJ010000046">
    <property type="protein sequence ID" value="CAH3149520.1"/>
    <property type="molecule type" value="Genomic_DNA"/>
</dbReference>
<dbReference type="Pfam" id="PF16095">
    <property type="entry name" value="COR-A"/>
    <property type="match status" value="1"/>
</dbReference>
<name>A0AAU9XJJ5_9CNID</name>
<accession>A0AAU9XJJ5</accession>
<evidence type="ECO:0000313" key="5">
    <source>
        <dbReference type="Proteomes" id="UP001159428"/>
    </source>
</evidence>
<keyword evidence="5" id="KW-1185">Reference proteome</keyword>
<comment type="caution">
    <text evidence="4">The sequence shown here is derived from an EMBL/GenBank/DDBJ whole genome shotgun (WGS) entry which is preliminary data.</text>
</comment>
<dbReference type="CDD" id="cd01670">
    <property type="entry name" value="Death"/>
    <property type="match status" value="1"/>
</dbReference>
<evidence type="ECO:0000259" key="3">
    <source>
        <dbReference type="Pfam" id="PF18738"/>
    </source>
</evidence>
<dbReference type="Gene3D" id="3.40.50.300">
    <property type="entry name" value="P-loop containing nucleotide triphosphate hydrolases"/>
    <property type="match status" value="1"/>
</dbReference>
<proteinExistence type="predicted"/>
<keyword evidence="1" id="KW-0677">Repeat</keyword>
<gene>
    <name evidence="4" type="ORF">PMEA_00024352</name>
</gene>
<dbReference type="Gene3D" id="1.10.533.10">
    <property type="entry name" value="Death Domain, Fas"/>
    <property type="match status" value="1"/>
</dbReference>
<dbReference type="Pfam" id="PF18738">
    <property type="entry name" value="HEPN_DZIP3"/>
    <property type="match status" value="1"/>
</dbReference>
<dbReference type="Proteomes" id="UP001159428">
    <property type="component" value="Unassembled WGS sequence"/>
</dbReference>
<dbReference type="InterPro" id="IPR032171">
    <property type="entry name" value="COR-A"/>
</dbReference>
<dbReference type="InterPro" id="IPR041249">
    <property type="entry name" value="HEPN_DZIP3"/>
</dbReference>
<dbReference type="AlphaFoldDB" id="A0AAU9XJJ5"/>